<feature type="binding site" evidence="19">
    <location>
        <position position="753"/>
    </location>
    <ligand>
        <name>ATP</name>
        <dbReference type="ChEBI" id="CHEBI:30616"/>
        <label>2</label>
    </ligand>
</feature>
<dbReference type="GO" id="GO:0006541">
    <property type="term" value="P:glutamine metabolic process"/>
    <property type="evidence" value="ECO:0007669"/>
    <property type="project" value="TreeGrafter"/>
</dbReference>
<feature type="binding site" evidence="19">
    <location>
        <position position="301"/>
    </location>
    <ligand>
        <name>Mg(2+)</name>
        <dbReference type="ChEBI" id="CHEBI:18420"/>
        <label>2</label>
    </ligand>
</feature>
<dbReference type="UniPathway" id="UPA00070">
    <property type="reaction ID" value="UER00115"/>
</dbReference>
<feature type="binding site" evidence="19">
    <location>
        <position position="842"/>
    </location>
    <ligand>
        <name>Mg(2+)</name>
        <dbReference type="ChEBI" id="CHEBI:18420"/>
        <label>4</label>
    </ligand>
</feature>
<feature type="binding site" evidence="19">
    <location>
        <position position="285"/>
    </location>
    <ligand>
        <name>ATP</name>
        <dbReference type="ChEBI" id="CHEBI:30616"/>
        <label>1</label>
    </ligand>
</feature>
<feature type="binding site" evidence="19">
    <location>
        <position position="299"/>
    </location>
    <ligand>
        <name>Mg(2+)</name>
        <dbReference type="ChEBI" id="CHEBI:18420"/>
        <label>2</label>
    </ligand>
</feature>
<dbReference type="SUPFAM" id="SSF52335">
    <property type="entry name" value="Methylglyoxal synthase-like"/>
    <property type="match status" value="1"/>
</dbReference>
<dbReference type="UniPathway" id="UPA00068">
    <property type="reaction ID" value="UER00171"/>
</dbReference>
<feature type="binding site" evidence="19">
    <location>
        <position position="788"/>
    </location>
    <ligand>
        <name>ATP</name>
        <dbReference type="ChEBI" id="CHEBI:30616"/>
        <label>2</label>
    </ligand>
</feature>
<dbReference type="InterPro" id="IPR033937">
    <property type="entry name" value="MGS_CPS_CarB"/>
</dbReference>
<dbReference type="GO" id="GO:0046872">
    <property type="term" value="F:metal ion binding"/>
    <property type="evidence" value="ECO:0007669"/>
    <property type="project" value="UniProtKB-KW"/>
</dbReference>
<evidence type="ECO:0000256" key="12">
    <source>
        <dbReference type="ARBA" id="ARBA00022842"/>
    </source>
</evidence>
<dbReference type="InterPro" id="IPR016185">
    <property type="entry name" value="PreATP-grasp_dom_sf"/>
</dbReference>
<feature type="binding site" evidence="19">
    <location>
        <position position="299"/>
    </location>
    <ligand>
        <name>Mn(2+)</name>
        <dbReference type="ChEBI" id="CHEBI:29035"/>
        <label>1</label>
    </ligand>
</feature>
<dbReference type="PROSITE" id="PS51855">
    <property type="entry name" value="MGS"/>
    <property type="match status" value="1"/>
</dbReference>
<comment type="similarity">
    <text evidence="4 19">Belongs to the CarB family.</text>
</comment>
<feature type="binding site" evidence="19">
    <location>
        <position position="299"/>
    </location>
    <ligand>
        <name>Mg(2+)</name>
        <dbReference type="ChEBI" id="CHEBI:18420"/>
        <label>1</label>
    </ligand>
</feature>
<feature type="domain" description="ATP-grasp" evidence="20">
    <location>
        <begin position="678"/>
        <end position="869"/>
    </location>
</feature>
<feature type="binding site" evidence="19">
    <location>
        <position position="828"/>
    </location>
    <ligand>
        <name>Mn(2+)</name>
        <dbReference type="ChEBI" id="CHEBI:29035"/>
        <label>3</label>
    </ligand>
</feature>
<dbReference type="PANTHER" id="PTHR11405">
    <property type="entry name" value="CARBAMOYLTRANSFERASE FAMILY MEMBER"/>
    <property type="match status" value="1"/>
</dbReference>
<dbReference type="Pfam" id="PF25596">
    <property type="entry name" value="CPSase_L_D1"/>
    <property type="match status" value="2"/>
</dbReference>
<dbReference type="InterPro" id="IPR005479">
    <property type="entry name" value="CPAse_ATP-bd"/>
</dbReference>
<evidence type="ECO:0000256" key="4">
    <source>
        <dbReference type="ARBA" id="ARBA00009799"/>
    </source>
</evidence>
<keyword evidence="12" id="KW-0460">Magnesium</keyword>
<evidence type="ECO:0000256" key="17">
    <source>
        <dbReference type="ARBA" id="ARBA00057223"/>
    </source>
</evidence>
<dbReference type="InterPro" id="IPR036914">
    <property type="entry name" value="MGS-like_dom_sf"/>
</dbReference>
<feature type="domain" description="ATP-grasp" evidence="20">
    <location>
        <begin position="133"/>
        <end position="328"/>
    </location>
</feature>
<accession>A0A2T5J3A2</accession>
<feature type="binding site" evidence="19">
    <location>
        <position position="215"/>
    </location>
    <ligand>
        <name>ATP</name>
        <dbReference type="ChEBI" id="CHEBI:30616"/>
        <label>1</label>
    </ligand>
</feature>
<dbReference type="NCBIfam" id="NF009455">
    <property type="entry name" value="PRK12815.1"/>
    <property type="match status" value="1"/>
</dbReference>
<feature type="binding site" evidence="19">
    <location>
        <position position="129"/>
    </location>
    <ligand>
        <name>ATP</name>
        <dbReference type="ChEBI" id="CHEBI:30616"/>
        <label>1</label>
    </ligand>
</feature>
<evidence type="ECO:0000256" key="9">
    <source>
        <dbReference type="ARBA" id="ARBA00022737"/>
    </source>
</evidence>
<dbReference type="HAMAP" id="MF_01210_B">
    <property type="entry name" value="CPSase_L_chain_B"/>
    <property type="match status" value="1"/>
</dbReference>
<dbReference type="SUPFAM" id="SSF52440">
    <property type="entry name" value="PreATP-grasp domain"/>
    <property type="match status" value="2"/>
</dbReference>
<dbReference type="FunFam" id="1.10.1030.10:FF:000002">
    <property type="entry name" value="Carbamoyl-phosphate synthase large chain"/>
    <property type="match status" value="1"/>
</dbReference>
<comment type="cofactor">
    <cofactor evidence="1">
        <name>Mn(2+)</name>
        <dbReference type="ChEBI" id="CHEBI:29035"/>
    </cofactor>
</comment>
<dbReference type="PANTHER" id="PTHR11405:SF53">
    <property type="entry name" value="CARBAMOYL-PHOSPHATE SYNTHASE [AMMONIA], MITOCHONDRIAL"/>
    <property type="match status" value="1"/>
</dbReference>
<feature type="binding site" evidence="19">
    <location>
        <position position="208"/>
    </location>
    <ligand>
        <name>ATP</name>
        <dbReference type="ChEBI" id="CHEBI:30616"/>
        <label>1</label>
    </ligand>
</feature>
<feature type="binding site" evidence="19">
    <location>
        <position position="285"/>
    </location>
    <ligand>
        <name>Mg(2+)</name>
        <dbReference type="ChEBI" id="CHEBI:18420"/>
        <label>1</label>
    </ligand>
</feature>
<dbReference type="InterPro" id="IPR011607">
    <property type="entry name" value="MGS-like_dom"/>
</dbReference>
<comment type="domain">
    <text evidence="19">The large subunit is composed of 2 ATP-grasp domains that are involved in binding the 2 ATP molecules needed for carbamoyl phosphate synthesis. The N-terminal ATP-grasp domain (referred to as the carboxyphosphate synthetic component) catalyzes the ATP-dependent phosphorylation of hydrogencarbonate to carboxyphosphate and the subsequent nucleophilic attack by ammonia to form a carbamate intermediate. The C-terminal ATP-grasp domain (referred to as the carbamoyl phosphate synthetic component) then catalyzes the phosphorylation of carbamate with the second ATP to form the end product carbamoyl phosphate. The reactive and unstable enzyme intermediates are sequentially channeled from one active site to the next through the interior of the protein over a distance of at least 96 A.</text>
</comment>
<dbReference type="PRINTS" id="PR00098">
    <property type="entry name" value="CPSASE"/>
</dbReference>
<feature type="binding site" evidence="19">
    <location>
        <position position="714"/>
    </location>
    <ligand>
        <name>ATP</name>
        <dbReference type="ChEBI" id="CHEBI:30616"/>
        <label>2</label>
    </ligand>
</feature>
<dbReference type="CDD" id="cd01424">
    <property type="entry name" value="MGS_CPS_II"/>
    <property type="match status" value="1"/>
</dbReference>
<evidence type="ECO:0000256" key="19">
    <source>
        <dbReference type="HAMAP-Rule" id="MF_01210"/>
    </source>
</evidence>
<evidence type="ECO:0000313" key="23">
    <source>
        <dbReference type="Proteomes" id="UP000244223"/>
    </source>
</evidence>
<evidence type="ECO:0000256" key="5">
    <source>
        <dbReference type="ARBA" id="ARBA00022571"/>
    </source>
</evidence>
<gene>
    <name evidence="19" type="primary">carB</name>
    <name evidence="22" type="ORF">C8N29_101171</name>
</gene>
<feature type="binding site" evidence="19">
    <location>
        <position position="299"/>
    </location>
    <ligand>
        <name>Mn(2+)</name>
        <dbReference type="ChEBI" id="CHEBI:29035"/>
        <label>2</label>
    </ligand>
</feature>
<feature type="binding site" evidence="19">
    <location>
        <position position="842"/>
    </location>
    <ligand>
        <name>Mn(2+)</name>
        <dbReference type="ChEBI" id="CHEBI:29035"/>
        <label>4</label>
    </ligand>
</feature>
<comment type="cofactor">
    <cofactor evidence="19">
        <name>Mg(2+)</name>
        <dbReference type="ChEBI" id="CHEBI:18420"/>
    </cofactor>
    <cofactor evidence="19">
        <name>Mn(2+)</name>
        <dbReference type="ChEBI" id="CHEBI:29035"/>
    </cofactor>
    <text evidence="19">Binds 4 Mg(2+) or Mn(2+) ions per subunit.</text>
</comment>
<dbReference type="EC" id="6.3.5.5" evidence="19"/>
<dbReference type="GO" id="GO:0004087">
    <property type="term" value="F:carbamoyl-phosphate synthase (ammonia) activity"/>
    <property type="evidence" value="ECO:0007669"/>
    <property type="project" value="UniProtKB-EC"/>
</dbReference>
<dbReference type="OrthoDB" id="9804197at2"/>
<comment type="function">
    <text evidence="17 19">Large subunit of the glutamine-dependent carbamoyl phosphate synthetase (CPSase). CPSase catalyzes the formation of carbamoyl phosphate from the ammonia moiety of glutamine, carbonate, and phosphate donated by ATP, constituting the first step of 2 biosynthetic pathways, one leading to arginine and/or urea and the other to pyrimidine nucleotides. The large subunit (synthetase) binds the substrates ammonia (free or transferred from glutamine from the small subunit), hydrogencarbonate and ATP and carries out an ATP-coupled ligase reaction, activating hydrogencarbonate by forming carboxy phosphate which reacts with ammonia to form carbamoyl phosphate.</text>
</comment>
<evidence type="ECO:0000256" key="1">
    <source>
        <dbReference type="ARBA" id="ARBA00001936"/>
    </source>
</evidence>
<comment type="caution">
    <text evidence="19">Lacks conserved residue(s) required for the propagation of feature annotation.</text>
</comment>
<feature type="domain" description="MGS-like" evidence="21">
    <location>
        <begin position="936"/>
        <end position="1071"/>
    </location>
</feature>
<keyword evidence="13 19" id="KW-0665">Pyrimidine biosynthesis</keyword>
<evidence type="ECO:0000256" key="11">
    <source>
        <dbReference type="ARBA" id="ARBA00022840"/>
    </source>
</evidence>
<dbReference type="PROSITE" id="PS51257">
    <property type="entry name" value="PROKAR_LIPOPROTEIN"/>
    <property type="match status" value="1"/>
</dbReference>
<keyword evidence="7 19" id="KW-0028">Amino-acid biosynthesis</keyword>
<feature type="binding site" evidence="19">
    <location>
        <position position="840"/>
    </location>
    <ligand>
        <name>Mn(2+)</name>
        <dbReference type="ChEBI" id="CHEBI:29035"/>
        <label>3</label>
    </ligand>
</feature>
<feature type="binding site" evidence="19">
    <location>
        <position position="755"/>
    </location>
    <ligand>
        <name>ATP</name>
        <dbReference type="ChEBI" id="CHEBI:30616"/>
        <label>2</label>
    </ligand>
</feature>
<comment type="pathway">
    <text evidence="2 19">Pyrimidine metabolism; UMP biosynthesis via de novo pathway; (S)-dihydroorotate from bicarbonate: step 1/3.</text>
</comment>
<dbReference type="Pfam" id="PF02787">
    <property type="entry name" value="CPSase_L_D3"/>
    <property type="match status" value="1"/>
</dbReference>
<dbReference type="Proteomes" id="UP000244223">
    <property type="component" value="Unassembled WGS sequence"/>
</dbReference>
<dbReference type="FunFam" id="3.40.50.20:FF:000003">
    <property type="entry name" value="Carbamoyl-phosphate synthase large chain"/>
    <property type="match status" value="1"/>
</dbReference>
<feature type="binding site" evidence="19">
    <location>
        <position position="785"/>
    </location>
    <ligand>
        <name>ATP</name>
        <dbReference type="ChEBI" id="CHEBI:30616"/>
        <label>2</label>
    </ligand>
</feature>
<dbReference type="FunFam" id="3.30.1490.20:FF:000001">
    <property type="entry name" value="Carbamoyl-phosphate synthase large chain"/>
    <property type="match status" value="1"/>
</dbReference>
<feature type="binding site" evidence="19">
    <location>
        <position position="787"/>
    </location>
    <ligand>
        <name>ATP</name>
        <dbReference type="ChEBI" id="CHEBI:30616"/>
        <label>2</label>
    </ligand>
</feature>
<dbReference type="InterPro" id="IPR036897">
    <property type="entry name" value="CarbamoylP_synth_lsu_oligo_sf"/>
</dbReference>
<protein>
    <recommendedName>
        <fullName evidence="19">Carbamoyl phosphate synthase large chain</fullName>
        <ecNumber evidence="19">6.3.4.16</ecNumber>
        <ecNumber evidence="19">6.3.5.5</ecNumber>
    </recommendedName>
    <alternativeName>
        <fullName evidence="19">Carbamoyl phosphate synthetase ammonia chain</fullName>
    </alternativeName>
</protein>
<organism evidence="22 23">
    <name type="scientific">Agitococcus lubricus</name>
    <dbReference type="NCBI Taxonomy" id="1077255"/>
    <lineage>
        <taxon>Bacteria</taxon>
        <taxon>Pseudomonadati</taxon>
        <taxon>Pseudomonadota</taxon>
        <taxon>Gammaproteobacteria</taxon>
        <taxon>Moraxellales</taxon>
        <taxon>Moraxellaceae</taxon>
        <taxon>Agitococcus</taxon>
    </lineage>
</organism>
<feature type="binding site" evidence="19">
    <location>
        <position position="299"/>
    </location>
    <ligand>
        <name>ATP</name>
        <dbReference type="ChEBI" id="CHEBI:30616"/>
        <label>1</label>
    </ligand>
</feature>
<dbReference type="GO" id="GO:0004088">
    <property type="term" value="F:carbamoyl-phosphate synthase (glutamine-hydrolyzing) activity"/>
    <property type="evidence" value="ECO:0007669"/>
    <property type="project" value="UniProtKB-UniRule"/>
</dbReference>
<evidence type="ECO:0000256" key="7">
    <source>
        <dbReference type="ARBA" id="ARBA00022605"/>
    </source>
</evidence>
<dbReference type="InterPro" id="IPR006275">
    <property type="entry name" value="CPSase_lsu"/>
</dbReference>
<keyword evidence="14" id="KW-0464">Manganese</keyword>
<dbReference type="FunFam" id="3.40.50.20:FF:000001">
    <property type="entry name" value="Carbamoyl-phosphate synthase large chain"/>
    <property type="match status" value="1"/>
</dbReference>
<dbReference type="GO" id="GO:0044205">
    <property type="term" value="P:'de novo' UMP biosynthetic process"/>
    <property type="evidence" value="ECO:0007669"/>
    <property type="project" value="UniProtKB-UniRule"/>
</dbReference>
<dbReference type="FunFam" id="3.30.470.20:FF:000007">
    <property type="entry name" value="Carbamoyl-phosphate synthase large chain"/>
    <property type="match status" value="1"/>
</dbReference>
<sequence length="1071" mass="117566">MPKRQDLKSILIIGAGPIVIGQACEFDYSGAQACKALREEGYRVILVNSNPATIMTDPSMADSTYIEPITWQTVAKIIEKERPDAVLPTMGGQTALNCALALDANGVLEKFGVELIGATKEAIEKAEDRKLFDQAMRKIGLECPRASIAETMEQALEIQSRFGFPVIIRPSFTMGGSGGGIAYNREEFVEICERGFDLSPTHQLLIDESLIGWKEYEMEVVRDKNDNCIIICSIENFDAMGVHTGDSITVAPAQTLTDKEYQIMRNASIAVLREIGVETGGSNVQFGIDPKTGRMVVIEMNPRVSRSSALASKATGFPIAKVAAKLAVGYTLDELQNDITGGKTPASFEPSIDYVVTKVPRFTFEKFPQAEQRLTTQMKSVGEVMAIGRTFQESVQKALRGLEVGADGFSPKLNLASPESEDKLRHELKNPGPDRIWYIGDAFRAGLSVEQVYEYSAVDPWFLVQIEDIIKAEAQVKQLGFAGCSRDVLWGLKRKGFSDSRLASLLGVSEKQLRKKRWELGVYPTYKRVDTCAAEFATSTAYMYSSYEEECEAQPSQRDKIVVLGGGPNRIGQGIEFDYCCVHAALAMREDGYETIMVNCNPETVSTDYDTSDRLYFEPVTLEDVLEIVRVEKPKGVIVQYGGQTPLKLARHLEAAGVPIIGTSPDAIDRAEDRERFQQMVERLNLRQPPNRTARNPEEGVRLAAEIGYPLVVRPSYVLGGRAMEIVYNEEELRRYMREAVQVSNESPVLLDRFLDDAIEVDVDCVSDGETVVIGGIMQHIEQAGIHSGDSACSLPPYALDEQVQNVMRQQSIDMARELGVVGLMNVQFAVKNNDVYVLEVNPRASRTVPFVSKCIGVSLAKVAARCMAGQSLQSQNFTKEIIPPYFSVKEAVFPFAKFPGVDPILGPEMKSTGEVMGVGKTFGEAFHKAVLGSNEKLPNGGCAFISVRDSDKALLPQIGRDLIALGFNLVATGGSQKILAQAGVPCKRVNKVTEGRPHIVDMLKNGEINLIINTTEGKQAQQDSFSIRRSALQGKVYYTTTISGANAVCQALKAQGELSVARLQDLHLEV</sequence>
<evidence type="ECO:0000256" key="16">
    <source>
        <dbReference type="ARBA" id="ARBA00048816"/>
    </source>
</evidence>
<dbReference type="AlphaFoldDB" id="A0A2T5J3A2"/>
<dbReference type="Pfam" id="PF02142">
    <property type="entry name" value="MGS"/>
    <property type="match status" value="1"/>
</dbReference>
<feature type="binding site" evidence="19">
    <location>
        <position position="840"/>
    </location>
    <ligand>
        <name>Mg(2+)</name>
        <dbReference type="ChEBI" id="CHEBI:18420"/>
        <label>4</label>
    </ligand>
</feature>
<evidence type="ECO:0000256" key="2">
    <source>
        <dbReference type="ARBA" id="ARBA00004812"/>
    </source>
</evidence>
<evidence type="ECO:0000256" key="10">
    <source>
        <dbReference type="ARBA" id="ARBA00022741"/>
    </source>
</evidence>
<dbReference type="Pfam" id="PF02786">
    <property type="entry name" value="CPSase_L_D2"/>
    <property type="match status" value="2"/>
</dbReference>
<dbReference type="Gene3D" id="1.10.1030.10">
    <property type="entry name" value="Carbamoyl-phosphate synthetase, large subunit oligomerisation domain"/>
    <property type="match status" value="1"/>
</dbReference>
<feature type="binding site" evidence="19">
    <location>
        <position position="242"/>
    </location>
    <ligand>
        <name>ATP</name>
        <dbReference type="ChEBI" id="CHEBI:30616"/>
        <label>1</label>
    </ligand>
</feature>
<keyword evidence="10 19" id="KW-0547">Nucleotide-binding</keyword>
<keyword evidence="5 19" id="KW-0055">Arginine biosynthesis</keyword>
<evidence type="ECO:0000259" key="20">
    <source>
        <dbReference type="PROSITE" id="PS50975"/>
    </source>
</evidence>
<comment type="caution">
    <text evidence="22">The sequence shown here is derived from an EMBL/GenBank/DDBJ whole genome shotgun (WGS) entry which is preliminary data.</text>
</comment>
<dbReference type="GO" id="GO:0006526">
    <property type="term" value="P:L-arginine biosynthetic process"/>
    <property type="evidence" value="ECO:0007669"/>
    <property type="project" value="UniProtKB-UniRule"/>
</dbReference>
<evidence type="ECO:0000256" key="6">
    <source>
        <dbReference type="ARBA" id="ARBA00022598"/>
    </source>
</evidence>
<dbReference type="SMART" id="SM01096">
    <property type="entry name" value="CPSase_L_D3"/>
    <property type="match status" value="1"/>
</dbReference>
<feature type="binding site" evidence="19">
    <location>
        <position position="176"/>
    </location>
    <ligand>
        <name>ATP</name>
        <dbReference type="ChEBI" id="CHEBI:30616"/>
        <label>1</label>
    </ligand>
</feature>
<dbReference type="HAMAP" id="MF_01210_A">
    <property type="entry name" value="CPSase_L_chain_A"/>
    <property type="match status" value="1"/>
</dbReference>
<keyword evidence="8" id="KW-0479">Metal-binding</keyword>
<feature type="binding site" evidence="19">
    <location>
        <position position="175"/>
    </location>
    <ligand>
        <name>ATP</name>
        <dbReference type="ChEBI" id="CHEBI:30616"/>
        <label>1</label>
    </ligand>
</feature>
<dbReference type="SMART" id="SM00851">
    <property type="entry name" value="MGS"/>
    <property type="match status" value="1"/>
</dbReference>
<feature type="binding site" evidence="19">
    <location>
        <position position="828"/>
    </location>
    <ligand>
        <name>Mg(2+)</name>
        <dbReference type="ChEBI" id="CHEBI:18420"/>
        <label>3</label>
    </ligand>
</feature>
<evidence type="ECO:0000313" key="22">
    <source>
        <dbReference type="EMBL" id="PTQ91099.1"/>
    </source>
</evidence>
<dbReference type="EMBL" id="QAON01000001">
    <property type="protein sequence ID" value="PTQ91099.1"/>
    <property type="molecule type" value="Genomic_DNA"/>
</dbReference>
<dbReference type="InterPro" id="IPR005480">
    <property type="entry name" value="CPSase_lsu_oligo"/>
</dbReference>
<keyword evidence="6 19" id="KW-0436">Ligase</keyword>
<comment type="catalytic activity">
    <reaction evidence="15 19">
        <text>hydrogencarbonate + NH4(+) + 2 ATP = carbamoyl phosphate + 2 ADP + phosphate + 2 H(+)</text>
        <dbReference type="Rhea" id="RHEA:18029"/>
        <dbReference type="ChEBI" id="CHEBI:15378"/>
        <dbReference type="ChEBI" id="CHEBI:17544"/>
        <dbReference type="ChEBI" id="CHEBI:28938"/>
        <dbReference type="ChEBI" id="CHEBI:30616"/>
        <dbReference type="ChEBI" id="CHEBI:43474"/>
        <dbReference type="ChEBI" id="CHEBI:58228"/>
        <dbReference type="ChEBI" id="CHEBI:456216"/>
        <dbReference type="EC" id="6.3.4.16"/>
    </reaction>
</comment>
<dbReference type="NCBIfam" id="TIGR01369">
    <property type="entry name" value="CPSaseII_lrg"/>
    <property type="match status" value="1"/>
</dbReference>
<dbReference type="GO" id="GO:0005524">
    <property type="term" value="F:ATP binding"/>
    <property type="evidence" value="ECO:0007669"/>
    <property type="project" value="UniProtKB-UniRule"/>
</dbReference>
<feature type="binding site" evidence="19">
    <location>
        <position position="210"/>
    </location>
    <ligand>
        <name>ATP</name>
        <dbReference type="ChEBI" id="CHEBI:30616"/>
        <label>1</label>
    </ligand>
</feature>
<dbReference type="SUPFAM" id="SSF48108">
    <property type="entry name" value="Carbamoyl phosphate synthetase, large subunit connection domain"/>
    <property type="match status" value="1"/>
</dbReference>
<feature type="binding site" evidence="19">
    <location>
        <position position="840"/>
    </location>
    <ligand>
        <name>Mg(2+)</name>
        <dbReference type="ChEBI" id="CHEBI:18420"/>
        <label>3</label>
    </ligand>
</feature>
<comment type="pathway">
    <text evidence="3 19">Amino-acid biosynthesis; L-arginine biosynthesis; carbamoyl phosphate from bicarbonate: step 1/1.</text>
</comment>
<comment type="subunit">
    <text evidence="18 19">Composed of two chains; the small (or glutamine) chain promotes the hydrolysis of glutamine to ammonia, which is used by the large (or ammonia) chain to synthesize carbamoyl phosphate. Tetramer of heterodimers (alpha,beta)4.</text>
</comment>
<dbReference type="Gene3D" id="3.40.50.1380">
    <property type="entry name" value="Methylglyoxal synthase-like domain"/>
    <property type="match status" value="1"/>
</dbReference>
<feature type="binding site" evidence="19">
    <location>
        <position position="786"/>
    </location>
    <ligand>
        <name>ATP</name>
        <dbReference type="ChEBI" id="CHEBI:30616"/>
        <label>2</label>
    </ligand>
</feature>
<keyword evidence="9 19" id="KW-0677">Repeat</keyword>
<feature type="binding site" evidence="19">
    <location>
        <position position="301"/>
    </location>
    <ligand>
        <name>Mn(2+)</name>
        <dbReference type="ChEBI" id="CHEBI:29035"/>
        <label>2</label>
    </ligand>
</feature>
<feature type="binding site" evidence="19">
    <location>
        <position position="243"/>
    </location>
    <ligand>
        <name>ATP</name>
        <dbReference type="ChEBI" id="CHEBI:30616"/>
        <label>1</label>
    </ligand>
</feature>
<dbReference type="GO" id="GO:0005737">
    <property type="term" value="C:cytoplasm"/>
    <property type="evidence" value="ECO:0007669"/>
    <property type="project" value="TreeGrafter"/>
</dbReference>
<evidence type="ECO:0000256" key="8">
    <source>
        <dbReference type="ARBA" id="ARBA00022723"/>
    </source>
</evidence>
<evidence type="ECO:0000256" key="15">
    <source>
        <dbReference type="ARBA" id="ARBA00047359"/>
    </source>
</evidence>
<keyword evidence="23" id="KW-1185">Reference proteome</keyword>
<dbReference type="NCBIfam" id="NF003671">
    <property type="entry name" value="PRK05294.1"/>
    <property type="match status" value="1"/>
</dbReference>
<feature type="binding site" evidence="19">
    <location>
        <position position="760"/>
    </location>
    <ligand>
        <name>ATP</name>
        <dbReference type="ChEBI" id="CHEBI:30616"/>
        <label>2</label>
    </ligand>
</feature>
<dbReference type="InterPro" id="IPR011761">
    <property type="entry name" value="ATP-grasp"/>
</dbReference>
<feature type="region of interest" description="Carboxyphosphate synthetic domain" evidence="19">
    <location>
        <begin position="1"/>
        <end position="403"/>
    </location>
</feature>
<dbReference type="RefSeq" id="WP_107864126.1">
    <property type="nucleotide sequence ID" value="NZ_QAON01000001.1"/>
</dbReference>
<name>A0A2T5J3A2_9GAMM</name>
<dbReference type="FunFam" id="3.30.470.20:FF:000013">
    <property type="entry name" value="Carbamoyl-phosphate synthase large chain"/>
    <property type="match status" value="1"/>
</dbReference>
<dbReference type="SUPFAM" id="SSF56059">
    <property type="entry name" value="Glutathione synthetase ATP-binding domain-like"/>
    <property type="match status" value="2"/>
</dbReference>
<feature type="region of interest" description="Oligomerization domain" evidence="19">
    <location>
        <begin position="404"/>
        <end position="553"/>
    </location>
</feature>
<dbReference type="Gene3D" id="3.40.50.20">
    <property type="match status" value="2"/>
</dbReference>
<evidence type="ECO:0000256" key="14">
    <source>
        <dbReference type="ARBA" id="ARBA00023211"/>
    </source>
</evidence>
<dbReference type="Gene3D" id="3.30.470.20">
    <property type="entry name" value="ATP-grasp fold, B domain"/>
    <property type="match status" value="2"/>
</dbReference>
<evidence type="ECO:0000256" key="13">
    <source>
        <dbReference type="ARBA" id="ARBA00022975"/>
    </source>
</evidence>
<feature type="binding site" evidence="19">
    <location>
        <position position="840"/>
    </location>
    <ligand>
        <name>Mn(2+)</name>
        <dbReference type="ChEBI" id="CHEBI:29035"/>
        <label>4</label>
    </ligand>
</feature>
<dbReference type="EC" id="6.3.4.16" evidence="19"/>
<dbReference type="PROSITE" id="PS50975">
    <property type="entry name" value="ATP_GRASP"/>
    <property type="match status" value="2"/>
</dbReference>
<evidence type="ECO:0000259" key="21">
    <source>
        <dbReference type="PROSITE" id="PS51855"/>
    </source>
</evidence>
<comment type="catalytic activity">
    <reaction evidence="16 19">
        <text>hydrogencarbonate + L-glutamine + 2 ATP + H2O = carbamoyl phosphate + L-glutamate + 2 ADP + phosphate + 2 H(+)</text>
        <dbReference type="Rhea" id="RHEA:18633"/>
        <dbReference type="ChEBI" id="CHEBI:15377"/>
        <dbReference type="ChEBI" id="CHEBI:15378"/>
        <dbReference type="ChEBI" id="CHEBI:17544"/>
        <dbReference type="ChEBI" id="CHEBI:29985"/>
        <dbReference type="ChEBI" id="CHEBI:30616"/>
        <dbReference type="ChEBI" id="CHEBI:43474"/>
        <dbReference type="ChEBI" id="CHEBI:58228"/>
        <dbReference type="ChEBI" id="CHEBI:58359"/>
        <dbReference type="ChEBI" id="CHEBI:456216"/>
        <dbReference type="EC" id="6.3.5.5"/>
    </reaction>
</comment>
<dbReference type="InterPro" id="IPR058047">
    <property type="entry name" value="CPSase_preATP-grasp"/>
</dbReference>
<proteinExistence type="inferred from homology"/>
<dbReference type="PROSITE" id="PS00867">
    <property type="entry name" value="CPSASE_2"/>
    <property type="match status" value="2"/>
</dbReference>
<dbReference type="InterPro" id="IPR005483">
    <property type="entry name" value="CPSase_dom"/>
</dbReference>
<evidence type="ECO:0000256" key="3">
    <source>
        <dbReference type="ARBA" id="ARBA00005077"/>
    </source>
</evidence>
<evidence type="ECO:0000256" key="18">
    <source>
        <dbReference type="ARBA" id="ARBA00062056"/>
    </source>
</evidence>
<feature type="binding site" evidence="19">
    <location>
        <position position="285"/>
    </location>
    <ligand>
        <name>Mn(2+)</name>
        <dbReference type="ChEBI" id="CHEBI:29035"/>
        <label>1</label>
    </ligand>
</feature>
<feature type="region of interest" description="Allosteric domain" evidence="19">
    <location>
        <begin position="936"/>
        <end position="1071"/>
    </location>
</feature>
<dbReference type="PROSITE" id="PS00866">
    <property type="entry name" value="CPSASE_1"/>
    <property type="match status" value="2"/>
</dbReference>
<reference evidence="22 23" key="1">
    <citation type="submission" date="2018-04" db="EMBL/GenBank/DDBJ databases">
        <title>Genomic Encyclopedia of Archaeal and Bacterial Type Strains, Phase II (KMG-II): from individual species to whole genera.</title>
        <authorList>
            <person name="Goeker M."/>
        </authorList>
    </citation>
    <scope>NUCLEOTIDE SEQUENCE [LARGE SCALE GENOMIC DNA]</scope>
    <source>
        <strain evidence="22 23">DSM 5822</strain>
    </source>
</reference>
<feature type="binding site" evidence="19">
    <location>
        <position position="840"/>
    </location>
    <ligand>
        <name>ATP</name>
        <dbReference type="ChEBI" id="CHEBI:30616"/>
        <label>2</label>
    </ligand>
</feature>
<keyword evidence="11 19" id="KW-0067">ATP-binding</keyword>
<feature type="binding site" evidence="19">
    <location>
        <position position="169"/>
    </location>
    <ligand>
        <name>ATP</name>
        <dbReference type="ChEBI" id="CHEBI:30616"/>
        <label>1</label>
    </ligand>
</feature>
<feature type="binding site" evidence="19">
    <location>
        <position position="828"/>
    </location>
    <ligand>
        <name>ATP</name>
        <dbReference type="ChEBI" id="CHEBI:30616"/>
        <label>2</label>
    </ligand>
</feature>
<feature type="binding site" evidence="19">
    <location>
        <position position="241"/>
    </location>
    <ligand>
        <name>ATP</name>
        <dbReference type="ChEBI" id="CHEBI:30616"/>
        <label>1</label>
    </ligand>
</feature>